<evidence type="ECO:0000313" key="10">
    <source>
        <dbReference type="EMBL" id="WSE26836.1"/>
    </source>
</evidence>
<evidence type="ECO:0000256" key="6">
    <source>
        <dbReference type="ARBA" id="ARBA00022918"/>
    </source>
</evidence>
<feature type="domain" description="Reverse transcriptase" evidence="9">
    <location>
        <begin position="75"/>
        <end position="305"/>
    </location>
</feature>
<evidence type="ECO:0000256" key="4">
    <source>
        <dbReference type="ARBA" id="ARBA00022723"/>
    </source>
</evidence>
<keyword evidence="5" id="KW-0460">Magnesium</keyword>
<evidence type="ECO:0000256" key="3">
    <source>
        <dbReference type="ARBA" id="ARBA00022695"/>
    </source>
</evidence>
<dbReference type="Proteomes" id="UP001330812">
    <property type="component" value="Chromosome"/>
</dbReference>
<dbReference type="EMBL" id="CP142149">
    <property type="protein sequence ID" value="WSE26836.1"/>
    <property type="molecule type" value="Genomic_DNA"/>
</dbReference>
<accession>A0ABZ1HXH1</accession>
<protein>
    <recommendedName>
        <fullName evidence="1">RNA-directed DNA polymerase</fullName>
        <ecNumber evidence="1">2.7.7.49</ecNumber>
    </recommendedName>
</protein>
<keyword evidence="3 10" id="KW-0548">Nucleotidyltransferase</keyword>
<dbReference type="GO" id="GO:0003964">
    <property type="term" value="F:RNA-directed DNA polymerase activity"/>
    <property type="evidence" value="ECO:0007669"/>
    <property type="project" value="UniProtKB-KW"/>
</dbReference>
<sequence length="374" mass="41709">MTGERVTPASPPSQASRASQPSRTNQSSRANPDPLDPLDPLPPIWRWQVPHWTTTESTATALNLTPGELLWFSDPNHWNDRANPTLRHYHHHWIPTSTGGLRLIERPKPRLAELQRRIRRHVIRALPVHDAAHGFHPGRSILTCATPHTGQNLVVRMDLEHFFPSISARRIQSLLELAGYPPGVAQALAGILTTITPPDVLRKAPRPIRDRLRRPHLPQGAPSSPAVANAVTNHLDRRLKGLADALGANYTRYADDLAFSGQSLPLHRLLPGVRHIVTAEGFRLREEKTSIAGKHQRQRVAGLVVNEKPAAPRTQYDALRATLHNCVTTGPQAQNREDHPDFQAHLRGRIAWIAATSAPRGAKLKELFDRIDWS</sequence>
<dbReference type="PROSITE" id="PS50878">
    <property type="entry name" value="RT_POL"/>
    <property type="match status" value="1"/>
</dbReference>
<dbReference type="InterPro" id="IPR000477">
    <property type="entry name" value="RT_dom"/>
</dbReference>
<dbReference type="RefSeq" id="WP_326565820.1">
    <property type="nucleotide sequence ID" value="NZ_CP142149.1"/>
</dbReference>
<dbReference type="PANTHER" id="PTHR34047:SF7">
    <property type="entry name" value="RNA-DIRECTED DNA POLYMERASE"/>
    <property type="match status" value="1"/>
</dbReference>
<dbReference type="Pfam" id="PF00078">
    <property type="entry name" value="RVT_1"/>
    <property type="match status" value="1"/>
</dbReference>
<comment type="catalytic activity">
    <reaction evidence="7">
        <text>DNA(n) + a 2'-deoxyribonucleoside 5'-triphosphate = DNA(n+1) + diphosphate</text>
        <dbReference type="Rhea" id="RHEA:22508"/>
        <dbReference type="Rhea" id="RHEA-COMP:17339"/>
        <dbReference type="Rhea" id="RHEA-COMP:17340"/>
        <dbReference type="ChEBI" id="CHEBI:33019"/>
        <dbReference type="ChEBI" id="CHEBI:61560"/>
        <dbReference type="ChEBI" id="CHEBI:173112"/>
        <dbReference type="EC" id="2.7.7.49"/>
    </reaction>
</comment>
<dbReference type="CDD" id="cd03487">
    <property type="entry name" value="RT_Bac_retron_II"/>
    <property type="match status" value="1"/>
</dbReference>
<evidence type="ECO:0000256" key="5">
    <source>
        <dbReference type="ARBA" id="ARBA00022842"/>
    </source>
</evidence>
<proteinExistence type="predicted"/>
<reference evidence="10 11" key="1">
    <citation type="journal article" date="2015" name="Int. J. Syst. Evol. Microbiol.">
        <title>Amycolatopsis rhabdoformis sp. nov., an actinomycete isolated from a tropical forest soil.</title>
        <authorList>
            <person name="Souza W.R."/>
            <person name="Silva R.E."/>
            <person name="Goodfellow M."/>
            <person name="Busarakam K."/>
            <person name="Figueiro F.S."/>
            <person name="Ferreira D."/>
            <person name="Rodrigues-Filho E."/>
            <person name="Moraes L.A.B."/>
            <person name="Zucchi T.D."/>
        </authorList>
    </citation>
    <scope>NUCLEOTIDE SEQUENCE [LARGE SCALE GENOMIC DNA]</scope>
    <source>
        <strain evidence="10 11">NCIMB 14900</strain>
    </source>
</reference>
<evidence type="ECO:0000256" key="1">
    <source>
        <dbReference type="ARBA" id="ARBA00012493"/>
    </source>
</evidence>
<organism evidence="10 11">
    <name type="scientific">Amycolatopsis rhabdoformis</name>
    <dbReference type="NCBI Taxonomy" id="1448059"/>
    <lineage>
        <taxon>Bacteria</taxon>
        <taxon>Bacillati</taxon>
        <taxon>Actinomycetota</taxon>
        <taxon>Actinomycetes</taxon>
        <taxon>Pseudonocardiales</taxon>
        <taxon>Pseudonocardiaceae</taxon>
        <taxon>Amycolatopsis</taxon>
    </lineage>
</organism>
<evidence type="ECO:0000256" key="8">
    <source>
        <dbReference type="SAM" id="MobiDB-lite"/>
    </source>
</evidence>
<feature type="region of interest" description="Disordered" evidence="8">
    <location>
        <begin position="1"/>
        <end position="40"/>
    </location>
</feature>
<name>A0ABZ1HXH1_9PSEU</name>
<dbReference type="PRINTS" id="PR00866">
    <property type="entry name" value="RNADNAPOLMS"/>
</dbReference>
<feature type="compositionally biased region" description="Low complexity" evidence="8">
    <location>
        <begin position="12"/>
        <end position="23"/>
    </location>
</feature>
<evidence type="ECO:0000256" key="7">
    <source>
        <dbReference type="ARBA" id="ARBA00048173"/>
    </source>
</evidence>
<evidence type="ECO:0000313" key="11">
    <source>
        <dbReference type="Proteomes" id="UP001330812"/>
    </source>
</evidence>
<keyword evidence="2 10" id="KW-0808">Transferase</keyword>
<dbReference type="InterPro" id="IPR051083">
    <property type="entry name" value="GrpII_Intron_Splice-Mob/Def"/>
</dbReference>
<keyword evidence="6 10" id="KW-0695">RNA-directed DNA polymerase</keyword>
<gene>
    <name evidence="10" type="ORF">VSH64_28610</name>
</gene>
<evidence type="ECO:0000259" key="9">
    <source>
        <dbReference type="PROSITE" id="PS50878"/>
    </source>
</evidence>
<dbReference type="EC" id="2.7.7.49" evidence="1"/>
<dbReference type="PANTHER" id="PTHR34047">
    <property type="entry name" value="NUCLEAR INTRON MATURASE 1, MITOCHONDRIAL-RELATED"/>
    <property type="match status" value="1"/>
</dbReference>
<dbReference type="InterPro" id="IPR000123">
    <property type="entry name" value="Reverse_transcriptase_msDNA"/>
</dbReference>
<evidence type="ECO:0000256" key="2">
    <source>
        <dbReference type="ARBA" id="ARBA00022679"/>
    </source>
</evidence>
<keyword evidence="4" id="KW-0479">Metal-binding</keyword>
<keyword evidence="11" id="KW-1185">Reference proteome</keyword>